<dbReference type="InterPro" id="IPR013783">
    <property type="entry name" value="Ig-like_fold"/>
</dbReference>
<gene>
    <name evidence="3" type="ORF">Cvel_21783</name>
</gene>
<feature type="region of interest" description="Disordered" evidence="1">
    <location>
        <begin position="228"/>
        <end position="279"/>
    </location>
</feature>
<dbReference type="Gene3D" id="2.60.40.10">
    <property type="entry name" value="Immunoglobulins"/>
    <property type="match status" value="1"/>
</dbReference>
<organism evidence="3">
    <name type="scientific">Chromera velia CCMP2878</name>
    <dbReference type="NCBI Taxonomy" id="1169474"/>
    <lineage>
        <taxon>Eukaryota</taxon>
        <taxon>Sar</taxon>
        <taxon>Alveolata</taxon>
        <taxon>Colpodellida</taxon>
        <taxon>Chromeraceae</taxon>
        <taxon>Chromera</taxon>
    </lineage>
</organism>
<accession>A0A0G4GGX2</accession>
<protein>
    <recommendedName>
        <fullName evidence="2">CBM20 domain-containing protein</fullName>
    </recommendedName>
</protein>
<dbReference type="PROSITE" id="PS51166">
    <property type="entry name" value="CBM20"/>
    <property type="match status" value="1"/>
</dbReference>
<dbReference type="InterPro" id="IPR013784">
    <property type="entry name" value="Carb-bd-like_fold"/>
</dbReference>
<dbReference type="InterPro" id="IPR002044">
    <property type="entry name" value="CBM20"/>
</dbReference>
<evidence type="ECO:0000313" key="3">
    <source>
        <dbReference type="EMBL" id="CEM28711.1"/>
    </source>
</evidence>
<feature type="domain" description="CBM20" evidence="2">
    <location>
        <begin position="1"/>
        <end position="129"/>
    </location>
</feature>
<dbReference type="PhylomeDB" id="A0A0G4GGX2"/>
<feature type="compositionally biased region" description="Basic and acidic residues" evidence="1">
    <location>
        <begin position="189"/>
        <end position="205"/>
    </location>
</feature>
<evidence type="ECO:0000259" key="2">
    <source>
        <dbReference type="PROSITE" id="PS51166"/>
    </source>
</evidence>
<proteinExistence type="predicted"/>
<dbReference type="VEuPathDB" id="CryptoDB:Cvel_21783"/>
<sequence length="438" mass="45977">MIEAETGVVLFACSSVEPREGQTLVVVGSSSELGGWDASRGITLHRVKNPAFPGVWMSFPMCHSACSEVRFQFALVGPVADTESLQSMTFENGGLVVDGVRTSSAVSSAVSAAPVDGRNQDCCGCVWGEPLGCGPREVEVVDGGFVLFGGRWGEGGTQVTPLALKDMVLAQQQLDIEHDTFPSVSSEFNTERNGKGERGEMRREGNFGVPAAGDLMVDETSPSAASVVRSVSSPFPSCVSSERVGGKGKQRGHCDEVSASRSKETEGRGGRDGDGEGSVGGEFCVATVVGTQKEGPAWERAGVLSLSTEGKSDEGESGLAGGGAAVFDRGLVVGQRQAVSRELSPEGHDAPVCAVREGPKRRRLSSLSVAVSESHLDGRGGKEAFILDRTLSVPSPPQQHFPVQNDSLPPCFRMRNTGVHSEERQSANTNVLAFSCSE</sequence>
<name>A0A0G4GGX2_9ALVE</name>
<dbReference type="EMBL" id="CDMZ01001186">
    <property type="protein sequence ID" value="CEM28711.1"/>
    <property type="molecule type" value="Genomic_DNA"/>
</dbReference>
<reference evidence="3" key="1">
    <citation type="submission" date="2014-11" db="EMBL/GenBank/DDBJ databases">
        <authorList>
            <person name="Otto D Thomas"/>
            <person name="Naeem Raeece"/>
        </authorList>
    </citation>
    <scope>NUCLEOTIDE SEQUENCE</scope>
</reference>
<feature type="compositionally biased region" description="Basic and acidic residues" evidence="1">
    <location>
        <begin position="252"/>
        <end position="274"/>
    </location>
</feature>
<dbReference type="GO" id="GO:2001070">
    <property type="term" value="F:starch binding"/>
    <property type="evidence" value="ECO:0007669"/>
    <property type="project" value="InterPro"/>
</dbReference>
<dbReference type="AlphaFoldDB" id="A0A0G4GGX2"/>
<dbReference type="Pfam" id="PF00686">
    <property type="entry name" value="CBM_20"/>
    <property type="match status" value="1"/>
</dbReference>
<feature type="compositionally biased region" description="Low complexity" evidence="1">
    <location>
        <begin position="228"/>
        <end position="241"/>
    </location>
</feature>
<dbReference type="SUPFAM" id="SSF49452">
    <property type="entry name" value="Starch-binding domain-like"/>
    <property type="match status" value="1"/>
</dbReference>
<evidence type="ECO:0000256" key="1">
    <source>
        <dbReference type="SAM" id="MobiDB-lite"/>
    </source>
</evidence>
<feature type="region of interest" description="Disordered" evidence="1">
    <location>
        <begin position="184"/>
        <end position="215"/>
    </location>
</feature>